<dbReference type="SMART" id="SM00116">
    <property type="entry name" value="CBS"/>
    <property type="match status" value="2"/>
</dbReference>
<feature type="domain" description="CBS" evidence="3">
    <location>
        <begin position="83"/>
        <end position="139"/>
    </location>
</feature>
<dbReference type="InterPro" id="IPR046342">
    <property type="entry name" value="CBS_dom_sf"/>
</dbReference>
<dbReference type="InterPro" id="IPR051462">
    <property type="entry name" value="CBS_domain-containing"/>
</dbReference>
<dbReference type="CDD" id="cd04584">
    <property type="entry name" value="CBS_pair_AcuB_like"/>
    <property type="match status" value="1"/>
</dbReference>
<proteinExistence type="predicted"/>
<evidence type="ECO:0000256" key="1">
    <source>
        <dbReference type="ARBA" id="ARBA00022737"/>
    </source>
</evidence>
<dbReference type="Proteomes" id="UP000461162">
    <property type="component" value="Unassembled WGS sequence"/>
</dbReference>
<dbReference type="PROSITE" id="PS51371">
    <property type="entry name" value="CBS"/>
    <property type="match status" value="2"/>
</dbReference>
<keyword evidence="1" id="KW-0677">Repeat</keyword>
<evidence type="ECO:0000256" key="2">
    <source>
        <dbReference type="PROSITE-ProRule" id="PRU00703"/>
    </source>
</evidence>
<evidence type="ECO:0000313" key="4">
    <source>
        <dbReference type="EMBL" id="MUM76556.1"/>
    </source>
</evidence>
<reference evidence="4 5" key="1">
    <citation type="submission" date="2019-11" db="EMBL/GenBank/DDBJ databases">
        <title>Pseudodesulfovibrio alkaliphilus, sp. nov., an alkaliphilic sulfate-reducing bacteria from mud volcano of Taman peninsula, Russia.</title>
        <authorList>
            <person name="Frolova A."/>
            <person name="Merkel A.Y."/>
            <person name="Slobodkin A.I."/>
        </authorList>
    </citation>
    <scope>NUCLEOTIDE SEQUENCE [LARGE SCALE GENOMIC DNA]</scope>
    <source>
        <strain evidence="4 5">F-1</strain>
    </source>
</reference>
<comment type="caution">
    <text evidence="4">The sequence shown here is derived from an EMBL/GenBank/DDBJ whole genome shotgun (WGS) entry which is preliminary data.</text>
</comment>
<protein>
    <submittedName>
        <fullName evidence="4">CBS domain-containing protein</fullName>
    </submittedName>
</protein>
<organism evidence="4 5">
    <name type="scientific">Pseudodesulfovibrio alkaliphilus</name>
    <dbReference type="NCBI Taxonomy" id="2661613"/>
    <lineage>
        <taxon>Bacteria</taxon>
        <taxon>Pseudomonadati</taxon>
        <taxon>Thermodesulfobacteriota</taxon>
        <taxon>Desulfovibrionia</taxon>
        <taxon>Desulfovibrionales</taxon>
        <taxon>Desulfovibrionaceae</taxon>
    </lineage>
</organism>
<keyword evidence="2" id="KW-0129">CBS domain</keyword>
<name>A0A7K1KKF4_9BACT</name>
<dbReference type="Gene3D" id="3.10.580.10">
    <property type="entry name" value="CBS-domain"/>
    <property type="match status" value="1"/>
</dbReference>
<evidence type="ECO:0000259" key="3">
    <source>
        <dbReference type="PROSITE" id="PS51371"/>
    </source>
</evidence>
<evidence type="ECO:0000313" key="5">
    <source>
        <dbReference type="Proteomes" id="UP000461162"/>
    </source>
</evidence>
<dbReference type="SUPFAM" id="SSF54631">
    <property type="entry name" value="CBS-domain pair"/>
    <property type="match status" value="1"/>
</dbReference>
<dbReference type="PANTHER" id="PTHR48108">
    <property type="entry name" value="CBS DOMAIN-CONTAINING PROTEIN CBSX2, CHLOROPLASTIC"/>
    <property type="match status" value="1"/>
</dbReference>
<dbReference type="InterPro" id="IPR000644">
    <property type="entry name" value="CBS_dom"/>
</dbReference>
<dbReference type="PANTHER" id="PTHR48108:SF34">
    <property type="entry name" value="CBS DOMAIN-CONTAINING PROTEIN YHCV"/>
    <property type="match status" value="1"/>
</dbReference>
<dbReference type="EMBL" id="WODC01000001">
    <property type="protein sequence ID" value="MUM76556.1"/>
    <property type="molecule type" value="Genomic_DNA"/>
</dbReference>
<dbReference type="Pfam" id="PF00571">
    <property type="entry name" value="CBS"/>
    <property type="match status" value="2"/>
</dbReference>
<gene>
    <name evidence="4" type="ORF">GKC30_02785</name>
</gene>
<sequence>MLVRDWMTANVITLGVNSSVMDAADILRRKDIRQFPVIDAEGRLAGIVSDRDIRDAMPSKFIPGDCTDGREGGLNTLTASDIMTPGPLTVAPDTSINAVADILVRHKVGGLPVVEGGVLVGIITQADVMRFLCAAAGSVRSGIQLAFRLEAQPEPLAQLLTDIRDMGLTFTSVFTAYDIRNPGTRNAYIRLEGPGGRAVEQLVEALQKKYVVLFYVNEGVTVDVA</sequence>
<dbReference type="AlphaFoldDB" id="A0A7K1KKF4"/>
<dbReference type="RefSeq" id="WP_155932165.1">
    <property type="nucleotide sequence ID" value="NZ_WODC01000001.1"/>
</dbReference>
<accession>A0A7K1KKF4</accession>
<keyword evidence="5" id="KW-1185">Reference proteome</keyword>
<feature type="domain" description="CBS" evidence="3">
    <location>
        <begin position="7"/>
        <end position="64"/>
    </location>
</feature>